<gene>
    <name evidence="2" type="ORF">K452DRAFT_299647</name>
</gene>
<evidence type="ECO:0000313" key="2">
    <source>
        <dbReference type="EMBL" id="KAF2140283.1"/>
    </source>
</evidence>
<sequence length="260" mass="29320">MTGKRSALDAADMPPRGKRPRTGAEQALATNTKSQGFPLLELPPELRNIIYKMVLHTERVNVSMLKPANVHRIHVKPSTRLNPNLLLVNKQIHSEAGSFLYSNDFWFDETRSLVVFLFQLKPGTRSWITSISIHKFKTNNFTKVNNYNAFCLLAESMKLRHLNIPNAFSDETGAISQTKVNTDIFRDASSWIKSVGNLHGNKYAALGIISIRPASQDPLSGWPPVKAWLLEDKESTILNYNFRHCLKEALDKNDDKGGPH</sequence>
<evidence type="ECO:0000256" key="1">
    <source>
        <dbReference type="SAM" id="MobiDB-lite"/>
    </source>
</evidence>
<protein>
    <recommendedName>
        <fullName evidence="4">F-box domain-containing protein</fullName>
    </recommendedName>
</protein>
<dbReference type="InterPro" id="IPR038883">
    <property type="entry name" value="AN11006-like"/>
</dbReference>
<keyword evidence="3" id="KW-1185">Reference proteome</keyword>
<reference evidence="2" key="1">
    <citation type="journal article" date="2020" name="Stud. Mycol.">
        <title>101 Dothideomycetes genomes: a test case for predicting lifestyles and emergence of pathogens.</title>
        <authorList>
            <person name="Haridas S."/>
            <person name="Albert R."/>
            <person name="Binder M."/>
            <person name="Bloem J."/>
            <person name="Labutti K."/>
            <person name="Salamov A."/>
            <person name="Andreopoulos B."/>
            <person name="Baker S."/>
            <person name="Barry K."/>
            <person name="Bills G."/>
            <person name="Bluhm B."/>
            <person name="Cannon C."/>
            <person name="Castanera R."/>
            <person name="Culley D."/>
            <person name="Daum C."/>
            <person name="Ezra D."/>
            <person name="Gonzalez J."/>
            <person name="Henrissat B."/>
            <person name="Kuo A."/>
            <person name="Liang C."/>
            <person name="Lipzen A."/>
            <person name="Lutzoni F."/>
            <person name="Magnuson J."/>
            <person name="Mondo S."/>
            <person name="Nolan M."/>
            <person name="Ohm R."/>
            <person name="Pangilinan J."/>
            <person name="Park H.-J."/>
            <person name="Ramirez L."/>
            <person name="Alfaro M."/>
            <person name="Sun H."/>
            <person name="Tritt A."/>
            <person name="Yoshinaga Y."/>
            <person name="Zwiers L.-H."/>
            <person name="Turgeon B."/>
            <person name="Goodwin S."/>
            <person name="Spatafora J."/>
            <person name="Crous P."/>
            <person name="Grigoriev I."/>
        </authorList>
    </citation>
    <scope>NUCLEOTIDE SEQUENCE</scope>
    <source>
        <strain evidence="2">CBS 121167</strain>
    </source>
</reference>
<evidence type="ECO:0000313" key="3">
    <source>
        <dbReference type="Proteomes" id="UP000799438"/>
    </source>
</evidence>
<dbReference type="EMBL" id="ML995490">
    <property type="protein sequence ID" value="KAF2140283.1"/>
    <property type="molecule type" value="Genomic_DNA"/>
</dbReference>
<dbReference type="RefSeq" id="XP_033395996.1">
    <property type="nucleotide sequence ID" value="XM_033542252.1"/>
</dbReference>
<dbReference type="Proteomes" id="UP000799438">
    <property type="component" value="Unassembled WGS sequence"/>
</dbReference>
<feature type="region of interest" description="Disordered" evidence="1">
    <location>
        <begin position="1"/>
        <end position="30"/>
    </location>
</feature>
<proteinExistence type="predicted"/>
<dbReference type="PANTHER" id="PTHR42085:SF8">
    <property type="entry name" value="F-BOX DOMAIN-CONTAINING PROTEIN"/>
    <property type="match status" value="1"/>
</dbReference>
<dbReference type="GeneID" id="54299749"/>
<dbReference type="PANTHER" id="PTHR42085">
    <property type="entry name" value="F-BOX DOMAIN-CONTAINING PROTEIN"/>
    <property type="match status" value="1"/>
</dbReference>
<evidence type="ECO:0008006" key="4">
    <source>
        <dbReference type="Google" id="ProtNLM"/>
    </source>
</evidence>
<accession>A0A6A6BA82</accession>
<name>A0A6A6BA82_9PEZI</name>
<organism evidence="2 3">
    <name type="scientific">Aplosporella prunicola CBS 121167</name>
    <dbReference type="NCBI Taxonomy" id="1176127"/>
    <lineage>
        <taxon>Eukaryota</taxon>
        <taxon>Fungi</taxon>
        <taxon>Dikarya</taxon>
        <taxon>Ascomycota</taxon>
        <taxon>Pezizomycotina</taxon>
        <taxon>Dothideomycetes</taxon>
        <taxon>Dothideomycetes incertae sedis</taxon>
        <taxon>Botryosphaeriales</taxon>
        <taxon>Aplosporellaceae</taxon>
        <taxon>Aplosporella</taxon>
    </lineage>
</organism>
<dbReference type="AlphaFoldDB" id="A0A6A6BA82"/>
<dbReference type="OrthoDB" id="5272396at2759"/>